<dbReference type="AlphaFoldDB" id="A0A3P7ERB1"/>
<gene>
    <name evidence="1" type="ORF">WBA_LOCUS12472</name>
</gene>
<sequence>MDVSHIHIYTCTYMHALNLDIVHITGNIGCPPVDRIYKRVGLQLNDDSFSGGTLPKKNVHLLSCGSCRD</sequence>
<dbReference type="InParanoid" id="A0A3P7ERB1"/>
<evidence type="ECO:0000313" key="1">
    <source>
        <dbReference type="EMBL" id="VDM22426.1"/>
    </source>
</evidence>
<reference evidence="1 2" key="1">
    <citation type="submission" date="2018-11" db="EMBL/GenBank/DDBJ databases">
        <authorList>
            <consortium name="Pathogen Informatics"/>
        </authorList>
    </citation>
    <scope>NUCLEOTIDE SEQUENCE [LARGE SCALE GENOMIC DNA]</scope>
</reference>
<dbReference type="Proteomes" id="UP000270924">
    <property type="component" value="Unassembled WGS sequence"/>
</dbReference>
<name>A0A3P7ERB1_WUCBA</name>
<dbReference type="EMBL" id="UYWW01012826">
    <property type="protein sequence ID" value="VDM22426.1"/>
    <property type="molecule type" value="Genomic_DNA"/>
</dbReference>
<dbReference type="OrthoDB" id="5866645at2759"/>
<organism evidence="1 2">
    <name type="scientific">Wuchereria bancrofti</name>
    <dbReference type="NCBI Taxonomy" id="6293"/>
    <lineage>
        <taxon>Eukaryota</taxon>
        <taxon>Metazoa</taxon>
        <taxon>Ecdysozoa</taxon>
        <taxon>Nematoda</taxon>
        <taxon>Chromadorea</taxon>
        <taxon>Rhabditida</taxon>
        <taxon>Spirurina</taxon>
        <taxon>Spiruromorpha</taxon>
        <taxon>Filarioidea</taxon>
        <taxon>Onchocercidae</taxon>
        <taxon>Wuchereria</taxon>
    </lineage>
</organism>
<proteinExistence type="predicted"/>
<protein>
    <submittedName>
        <fullName evidence="1">Uncharacterized protein</fullName>
    </submittedName>
</protein>
<evidence type="ECO:0000313" key="2">
    <source>
        <dbReference type="Proteomes" id="UP000270924"/>
    </source>
</evidence>
<keyword evidence="2" id="KW-1185">Reference proteome</keyword>
<accession>A0A3P7ERB1</accession>